<dbReference type="OrthoDB" id="6116374at2"/>
<dbReference type="AlphaFoldDB" id="A0A1A9EUE7"/>
<evidence type="ECO:0000259" key="1">
    <source>
        <dbReference type="Pfam" id="PF17680"/>
    </source>
</evidence>
<reference evidence="3" key="1">
    <citation type="submission" date="2016-05" db="EMBL/GenBank/DDBJ databases">
        <authorList>
            <person name="Baek K."/>
            <person name="Yang S.-J."/>
        </authorList>
    </citation>
    <scope>NUCLEOTIDE SEQUENCE [LARGE SCALE GENOMIC DNA]</scope>
    <source>
        <strain evidence="3">ST58-10</strain>
    </source>
</reference>
<dbReference type="STRING" id="1821621.A8C75_02865"/>
<evidence type="ECO:0000313" key="3">
    <source>
        <dbReference type="Proteomes" id="UP000078070"/>
    </source>
</evidence>
<proteinExistence type="predicted"/>
<feature type="domain" description="FlgO" evidence="1">
    <location>
        <begin position="76"/>
        <end position="204"/>
    </location>
</feature>
<keyword evidence="3" id="KW-1185">Reference proteome</keyword>
<accession>A0A1A9EUE7</accession>
<protein>
    <recommendedName>
        <fullName evidence="1">FlgO domain-containing protein</fullName>
    </recommendedName>
</protein>
<evidence type="ECO:0000313" key="2">
    <source>
        <dbReference type="EMBL" id="ANG61516.1"/>
    </source>
</evidence>
<dbReference type="Proteomes" id="UP000078070">
    <property type="component" value="Chromosome"/>
</dbReference>
<dbReference type="EMBL" id="CP015839">
    <property type="protein sequence ID" value="ANG61516.1"/>
    <property type="molecule type" value="Genomic_DNA"/>
</dbReference>
<sequence length="236" mass="25459">MKRLAGALVLLVTGCAMQERPPVAVQVESFGDGAVAQLRELGAEGSVGAGGVSRGAPLSLLESQALTDPMSEAVAQMVRQLSIGLREHRVKRLPMAVLPFVELGTDTAETARDLLGERVAENFIYQMQQAQYNLIDYRALSLTTTEKAPLSRQNLSVLFSRNRIYFVLTGTYARYPDGIVLNARVLDTTTRQVLASGQTHVPDARLEGALPGFDPLQALEAGMIIENGRGPVGLKQ</sequence>
<name>A0A1A9EUE7_9GAMM</name>
<dbReference type="InterPro" id="IPR041215">
    <property type="entry name" value="FlgO_dom"/>
</dbReference>
<dbReference type="PROSITE" id="PS51257">
    <property type="entry name" value="PROKAR_LIPOPROTEIN"/>
    <property type="match status" value="1"/>
</dbReference>
<dbReference type="RefSeq" id="WP_067377843.1">
    <property type="nucleotide sequence ID" value="NZ_CP015839.1"/>
</dbReference>
<reference evidence="2 3" key="2">
    <citation type="journal article" date="2018" name="Int. J. Syst. Evol. Microbiol.">
        <title>Marinobacterium aestuarii sp. nov., a benzene-degrading marine bacterium isolated from estuary sediment.</title>
        <authorList>
            <person name="Bae S.S."/>
            <person name="Jung J."/>
            <person name="Chung D."/>
            <person name="Baek K."/>
        </authorList>
    </citation>
    <scope>NUCLEOTIDE SEQUENCE [LARGE SCALE GENOMIC DNA]</scope>
    <source>
        <strain evidence="2 3">ST58-10</strain>
    </source>
</reference>
<dbReference type="KEGG" id="mars:A8C75_02865"/>
<gene>
    <name evidence="2" type="ORF">A8C75_02865</name>
</gene>
<organism evidence="2 3">
    <name type="scientific">Marinobacterium aestuarii</name>
    <dbReference type="NCBI Taxonomy" id="1821621"/>
    <lineage>
        <taxon>Bacteria</taxon>
        <taxon>Pseudomonadati</taxon>
        <taxon>Pseudomonadota</taxon>
        <taxon>Gammaproteobacteria</taxon>
        <taxon>Oceanospirillales</taxon>
        <taxon>Oceanospirillaceae</taxon>
        <taxon>Marinobacterium</taxon>
    </lineage>
</organism>
<dbReference type="Pfam" id="PF17680">
    <property type="entry name" value="FlgO"/>
    <property type="match status" value="1"/>
</dbReference>